<comment type="caution">
    <text evidence="1">The sequence shown here is derived from an EMBL/GenBank/DDBJ whole genome shotgun (WGS) entry which is preliminary data.</text>
</comment>
<evidence type="ECO:0000313" key="1">
    <source>
        <dbReference type="EMBL" id="EJF44598.1"/>
    </source>
</evidence>
<organism evidence="1 2">
    <name type="scientific">Actinomyces massiliensis F0489</name>
    <dbReference type="NCBI Taxonomy" id="1125718"/>
    <lineage>
        <taxon>Bacteria</taxon>
        <taxon>Bacillati</taxon>
        <taxon>Actinomycetota</taxon>
        <taxon>Actinomycetes</taxon>
        <taxon>Actinomycetales</taxon>
        <taxon>Actinomycetaceae</taxon>
        <taxon>Actinomyces</taxon>
    </lineage>
</organism>
<evidence type="ECO:0000313" key="2">
    <source>
        <dbReference type="Proteomes" id="UP000002941"/>
    </source>
</evidence>
<dbReference type="eggNOG" id="ENOG50337YS">
    <property type="taxonomic scope" value="Bacteria"/>
</dbReference>
<sequence length="323" mass="33996">MPHAGVAFGLADAPGAVENTFEETTLIEIALTMRAKLAAHGITTELADGSSGPELHGTNTYEGMILPLDKTAFELAGHSRSKWNTILDVRVAQAVSMTACLGKPPSTAEQWRAAVRTRLIDPDEARPGGGPVYRPFAGNLVLGLYRRFDGGVHPVVPALLGDCPLTIDELFEAGQRNTDEAPLVHSGPIGAGAWALHGEGFFTASKAANLGRILGEIDVDTSAGVLFAVPHKHALGLHPVDRRDPEWALRSMVLFIQDEIAQHVDPLLSAFVFYRAPDGEIEAVALPDPGQGSVGGTRTILSLPAPRFDAILEAAGTSGPSAG</sequence>
<accession>J1HGI3</accession>
<reference evidence="1 2" key="1">
    <citation type="submission" date="2012-05" db="EMBL/GenBank/DDBJ databases">
        <authorList>
            <person name="Harkins D.M."/>
            <person name="Madupu R."/>
            <person name="Durkin A.S."/>
            <person name="Torralba M."/>
            <person name="Methe B."/>
            <person name="Sutton G.G."/>
            <person name="Nelson K.E."/>
        </authorList>
    </citation>
    <scope>NUCLEOTIDE SEQUENCE [LARGE SCALE GENOMIC DNA]</scope>
    <source>
        <strain evidence="1 2">F0489</strain>
    </source>
</reference>
<keyword evidence="2" id="KW-1185">Reference proteome</keyword>
<dbReference type="PATRIC" id="fig|1125718.3.peg.1382"/>
<protein>
    <submittedName>
        <fullName evidence="1">Uncharacterized protein</fullName>
    </submittedName>
</protein>
<dbReference type="AlphaFoldDB" id="J1HGI3"/>
<proteinExistence type="predicted"/>
<dbReference type="Proteomes" id="UP000002941">
    <property type="component" value="Unassembled WGS sequence"/>
</dbReference>
<name>J1HGI3_9ACTO</name>
<dbReference type="EMBL" id="AKFT01000107">
    <property type="protein sequence ID" value="EJF44598.1"/>
    <property type="molecule type" value="Genomic_DNA"/>
</dbReference>
<gene>
    <name evidence="1" type="ORF">HMPREF1318_2304</name>
</gene>